<evidence type="ECO:0000313" key="5">
    <source>
        <dbReference type="EMBL" id="MBV6343314.1"/>
    </source>
</evidence>
<sequence length="369" mass="41942">MRYSKTLIPTLKEMPSDAEAISHVLLLRGGYVRQLASGLYIYLPLFWRVLNRINNIIRQELNRIGAQELSMPVLHPAEVWQKTGRWYEIKEEMFRLKDRTGRDMCLAMTHEEIMTWLASREIRSYRDMPQVWYQIQTKVRDEARPKSGVLRTREFIMKDSYSFDVDDEGLQKNYDLHIEAYDRIFERCGLTFYRVDSDPGMMGGATAHEYMAPSLAGEDEVAICASCGYAANVELAVSVSAVYQYAQTSQQEVSTPQKRTVEEVSHFMGLGAENFIKSLLLISDTAPVLALIRGDQVLHEKKVNRIIGNFRPAHKDEVKAILGIEAGFIGPMGHKLRIIADNAISTGVYVSGANKVDYHLRGIRPGVDF</sequence>
<dbReference type="InterPro" id="IPR004500">
    <property type="entry name" value="Pro-tRNA-synth_IIa_bac-type"/>
</dbReference>
<dbReference type="PANTHER" id="PTHR42753">
    <property type="entry name" value="MITOCHONDRIAL RIBOSOME PROTEIN L39/PROLYL-TRNA LIGASE FAMILY MEMBER"/>
    <property type="match status" value="1"/>
</dbReference>
<keyword evidence="1" id="KW-0963">Cytoplasm</keyword>
<dbReference type="PROSITE" id="PS50862">
    <property type="entry name" value="AA_TRNA_LIGASE_II"/>
    <property type="match status" value="1"/>
</dbReference>
<dbReference type="Proteomes" id="UP001196980">
    <property type="component" value="Unassembled WGS sequence"/>
</dbReference>
<dbReference type="PANTHER" id="PTHR42753:SF2">
    <property type="entry name" value="PROLINE--TRNA LIGASE"/>
    <property type="match status" value="1"/>
</dbReference>
<protein>
    <recommendedName>
        <fullName evidence="3">Proline--tRNA ligase</fullName>
        <ecNumber evidence="3">6.1.1.15</ecNumber>
    </recommendedName>
</protein>
<dbReference type="Pfam" id="PF00587">
    <property type="entry name" value="tRNA-synt_2b"/>
    <property type="match status" value="1"/>
</dbReference>
<dbReference type="RefSeq" id="WP_218253928.1">
    <property type="nucleotide sequence ID" value="NZ_JABXWD010000530.1"/>
</dbReference>
<feature type="non-terminal residue" evidence="5">
    <location>
        <position position="369"/>
    </location>
</feature>
<dbReference type="Pfam" id="PF04073">
    <property type="entry name" value="tRNA_edit"/>
    <property type="match status" value="1"/>
</dbReference>
<dbReference type="InterPro" id="IPR050062">
    <property type="entry name" value="Pro-tRNA_synthetase"/>
</dbReference>
<dbReference type="CDD" id="cd04334">
    <property type="entry name" value="ProRS-INS"/>
    <property type="match status" value="1"/>
</dbReference>
<evidence type="ECO:0000256" key="3">
    <source>
        <dbReference type="NCBIfam" id="TIGR00409"/>
    </source>
</evidence>
<evidence type="ECO:0000256" key="2">
    <source>
        <dbReference type="ARBA" id="ARBA00022917"/>
    </source>
</evidence>
<keyword evidence="5" id="KW-0436">Ligase</keyword>
<dbReference type="EC" id="6.1.1.15" evidence="3"/>
<dbReference type="GO" id="GO:0004827">
    <property type="term" value="F:proline-tRNA ligase activity"/>
    <property type="evidence" value="ECO:0007669"/>
    <property type="project" value="UniProtKB-EC"/>
</dbReference>
<organism evidence="5 6">
    <name type="scientific">Candidatus Magnetobacterium casense</name>
    <dbReference type="NCBI Taxonomy" id="1455061"/>
    <lineage>
        <taxon>Bacteria</taxon>
        <taxon>Pseudomonadati</taxon>
        <taxon>Nitrospirota</taxon>
        <taxon>Thermodesulfovibrionia</taxon>
        <taxon>Thermodesulfovibrionales</taxon>
        <taxon>Candidatus Magnetobacteriaceae</taxon>
        <taxon>Candidatus Magnetobacterium</taxon>
    </lineage>
</organism>
<dbReference type="InterPro" id="IPR002314">
    <property type="entry name" value="aa-tRNA-synt_IIb"/>
</dbReference>
<evidence type="ECO:0000256" key="1">
    <source>
        <dbReference type="ARBA" id="ARBA00022490"/>
    </source>
</evidence>
<dbReference type="InterPro" id="IPR007214">
    <property type="entry name" value="YbaK/aa-tRNA-synth-assoc-dom"/>
</dbReference>
<gene>
    <name evidence="5" type="primary">proS</name>
    <name evidence="5" type="ORF">HWQ67_17185</name>
</gene>
<keyword evidence="6" id="KW-1185">Reference proteome</keyword>
<dbReference type="NCBIfam" id="TIGR00409">
    <property type="entry name" value="proS_fam_II"/>
    <property type="match status" value="1"/>
</dbReference>
<comment type="caution">
    <text evidence="5">The sequence shown here is derived from an EMBL/GenBank/DDBJ whole genome shotgun (WGS) entry which is preliminary data.</text>
</comment>
<dbReference type="InterPro" id="IPR006195">
    <property type="entry name" value="aa-tRNA-synth_II"/>
</dbReference>
<evidence type="ECO:0000259" key="4">
    <source>
        <dbReference type="PROSITE" id="PS50862"/>
    </source>
</evidence>
<proteinExistence type="predicted"/>
<evidence type="ECO:0000313" key="6">
    <source>
        <dbReference type="Proteomes" id="UP001196980"/>
    </source>
</evidence>
<reference evidence="5 6" key="1">
    <citation type="journal article" date="2020" name="J Geophys Res Biogeosci">
        <title>Magnetotaxis as an Adaptation to Enable Bacterial Shuttling of Microbial Sulfur and Sulfur Cycling Across Aquatic Oxic#Anoxic Interfaces.</title>
        <authorList>
            <person name="Li J."/>
            <person name="Liu P."/>
            <person name="Wang J."/>
            <person name="Roberts A.P."/>
            <person name="Pan Y."/>
        </authorList>
    </citation>
    <scope>NUCLEOTIDE SEQUENCE [LARGE SCALE GENOMIC DNA]</scope>
    <source>
        <strain evidence="5 6">MYR-1_YQ</strain>
    </source>
</reference>
<keyword evidence="2" id="KW-0648">Protein biosynthesis</keyword>
<accession>A0ABS6S4M8</accession>
<dbReference type="EMBL" id="JABXWD010000530">
    <property type="protein sequence ID" value="MBV6343314.1"/>
    <property type="molecule type" value="Genomic_DNA"/>
</dbReference>
<name>A0ABS6S4M8_9BACT</name>
<feature type="domain" description="Aminoacyl-transfer RNA synthetases class-II family profile" evidence="4">
    <location>
        <begin position="47"/>
        <end position="369"/>
    </location>
</feature>